<evidence type="ECO:0000256" key="1">
    <source>
        <dbReference type="ARBA" id="ARBA00022857"/>
    </source>
</evidence>
<dbReference type="SUPFAM" id="SSF51735">
    <property type="entry name" value="NAD(P)-binding Rossmann-fold domains"/>
    <property type="match status" value="1"/>
</dbReference>
<evidence type="ECO:0000313" key="3">
    <source>
        <dbReference type="EMBL" id="KAG6470025.1"/>
    </source>
</evidence>
<dbReference type="Pfam" id="PF00106">
    <property type="entry name" value="adh_short"/>
    <property type="match status" value="1"/>
</dbReference>
<keyword evidence="2" id="KW-0560">Oxidoreductase</keyword>
<organism evidence="3 4">
    <name type="scientific">Zingiber officinale</name>
    <name type="common">Ginger</name>
    <name type="synonym">Amomum zingiber</name>
    <dbReference type="NCBI Taxonomy" id="94328"/>
    <lineage>
        <taxon>Eukaryota</taxon>
        <taxon>Viridiplantae</taxon>
        <taxon>Streptophyta</taxon>
        <taxon>Embryophyta</taxon>
        <taxon>Tracheophyta</taxon>
        <taxon>Spermatophyta</taxon>
        <taxon>Magnoliopsida</taxon>
        <taxon>Liliopsida</taxon>
        <taxon>Zingiberales</taxon>
        <taxon>Zingiberaceae</taxon>
        <taxon>Zingiber</taxon>
    </lineage>
</organism>
<dbReference type="Gene3D" id="3.40.50.720">
    <property type="entry name" value="NAD(P)-binding Rossmann-like Domain"/>
    <property type="match status" value="1"/>
</dbReference>
<dbReference type="InterPro" id="IPR036291">
    <property type="entry name" value="NAD(P)-bd_dom_sf"/>
</dbReference>
<accession>A0A8J5ENE2</accession>
<protein>
    <submittedName>
        <fullName evidence="3">Uncharacterized protein</fullName>
    </submittedName>
</protein>
<gene>
    <name evidence="3" type="ORF">ZIOFF_070985</name>
</gene>
<evidence type="ECO:0000313" key="4">
    <source>
        <dbReference type="Proteomes" id="UP000734854"/>
    </source>
</evidence>
<evidence type="ECO:0000256" key="2">
    <source>
        <dbReference type="ARBA" id="ARBA00023002"/>
    </source>
</evidence>
<dbReference type="PANTHER" id="PTHR42898:SF6">
    <property type="entry name" value="NADP-DEPENDENT MANNITOL DEHYDROGENASE"/>
    <property type="match status" value="1"/>
</dbReference>
<comment type="caution">
    <text evidence="3">The sequence shown here is derived from an EMBL/GenBank/DDBJ whole genome shotgun (WGS) entry which is preliminary data.</text>
</comment>
<dbReference type="PANTHER" id="PTHR42898">
    <property type="entry name" value="TROPINONE REDUCTASE"/>
    <property type="match status" value="1"/>
</dbReference>
<proteinExistence type="predicted"/>
<keyword evidence="1" id="KW-0521">NADP</keyword>
<dbReference type="EMBL" id="JACMSC010000021">
    <property type="protein sequence ID" value="KAG6470025.1"/>
    <property type="molecule type" value="Genomic_DNA"/>
</dbReference>
<dbReference type="InterPro" id="IPR002347">
    <property type="entry name" value="SDR_fam"/>
</dbReference>
<sequence length="192" mass="21606">MTMEEIKEPLMGDEEMPPLLEDQETDTKLHCIALFVEPSPFISDHEAWCPRRSFLVAWTDFLMVNNVAFGYIKPVLEVTQEEYKHIMNTNLEADFHLSQLAHTLLKASGQGNIIFISLIAGLEGYSSLYVYGSSKATLKQLQKLSPEFHCAYFGLFDDHGGKGAIEFASKKMGEYIVGEVLSSNREGFNDVD</sequence>
<name>A0A8J5ENE2_ZINOF</name>
<dbReference type="AlphaFoldDB" id="A0A8J5ENE2"/>
<keyword evidence="4" id="KW-1185">Reference proteome</keyword>
<dbReference type="InterPro" id="IPR045000">
    <property type="entry name" value="TR"/>
</dbReference>
<dbReference type="GO" id="GO:0016491">
    <property type="term" value="F:oxidoreductase activity"/>
    <property type="evidence" value="ECO:0007669"/>
    <property type="project" value="UniProtKB-KW"/>
</dbReference>
<dbReference type="Proteomes" id="UP000734854">
    <property type="component" value="Unassembled WGS sequence"/>
</dbReference>
<reference evidence="3 4" key="1">
    <citation type="submission" date="2020-08" db="EMBL/GenBank/DDBJ databases">
        <title>Plant Genome Project.</title>
        <authorList>
            <person name="Zhang R.-G."/>
        </authorList>
    </citation>
    <scope>NUCLEOTIDE SEQUENCE [LARGE SCALE GENOMIC DNA]</scope>
    <source>
        <tissue evidence="3">Rhizome</tissue>
    </source>
</reference>